<protein>
    <submittedName>
        <fullName evidence="1">Uncharacterized protein</fullName>
    </submittedName>
</protein>
<dbReference type="AlphaFoldDB" id="M5FZL9"/>
<evidence type="ECO:0000313" key="2">
    <source>
        <dbReference type="Proteomes" id="UP000030653"/>
    </source>
</evidence>
<dbReference type="EMBL" id="JH795864">
    <property type="protein sequence ID" value="EJU01330.1"/>
    <property type="molecule type" value="Genomic_DNA"/>
</dbReference>
<dbReference type="OrthoDB" id="3376215at2759"/>
<evidence type="ECO:0000313" key="1">
    <source>
        <dbReference type="EMBL" id="EJU01330.1"/>
    </source>
</evidence>
<reference evidence="1 2" key="1">
    <citation type="journal article" date="2012" name="Science">
        <title>The Paleozoic origin of enzymatic lignin decomposition reconstructed from 31 fungal genomes.</title>
        <authorList>
            <person name="Floudas D."/>
            <person name="Binder M."/>
            <person name="Riley R."/>
            <person name="Barry K."/>
            <person name="Blanchette R.A."/>
            <person name="Henrissat B."/>
            <person name="Martinez A.T."/>
            <person name="Otillar R."/>
            <person name="Spatafora J.W."/>
            <person name="Yadav J.S."/>
            <person name="Aerts A."/>
            <person name="Benoit I."/>
            <person name="Boyd A."/>
            <person name="Carlson A."/>
            <person name="Copeland A."/>
            <person name="Coutinho P.M."/>
            <person name="de Vries R.P."/>
            <person name="Ferreira P."/>
            <person name="Findley K."/>
            <person name="Foster B."/>
            <person name="Gaskell J."/>
            <person name="Glotzer D."/>
            <person name="Gorecki P."/>
            <person name="Heitman J."/>
            <person name="Hesse C."/>
            <person name="Hori C."/>
            <person name="Igarashi K."/>
            <person name="Jurgens J.A."/>
            <person name="Kallen N."/>
            <person name="Kersten P."/>
            <person name="Kohler A."/>
            <person name="Kuees U."/>
            <person name="Kumar T.K.A."/>
            <person name="Kuo A."/>
            <person name="LaButti K."/>
            <person name="Larrondo L.F."/>
            <person name="Lindquist E."/>
            <person name="Ling A."/>
            <person name="Lombard V."/>
            <person name="Lucas S."/>
            <person name="Lundell T."/>
            <person name="Martin R."/>
            <person name="McLaughlin D.J."/>
            <person name="Morgenstern I."/>
            <person name="Morin E."/>
            <person name="Murat C."/>
            <person name="Nagy L.G."/>
            <person name="Nolan M."/>
            <person name="Ohm R.A."/>
            <person name="Patyshakuliyeva A."/>
            <person name="Rokas A."/>
            <person name="Ruiz-Duenas F.J."/>
            <person name="Sabat G."/>
            <person name="Salamov A."/>
            <person name="Samejima M."/>
            <person name="Schmutz J."/>
            <person name="Slot J.C."/>
            <person name="St John F."/>
            <person name="Stenlid J."/>
            <person name="Sun H."/>
            <person name="Sun S."/>
            <person name="Syed K."/>
            <person name="Tsang A."/>
            <person name="Wiebenga A."/>
            <person name="Young D."/>
            <person name="Pisabarro A."/>
            <person name="Eastwood D.C."/>
            <person name="Martin F."/>
            <person name="Cullen D."/>
            <person name="Grigoriev I.V."/>
            <person name="Hibbett D.S."/>
        </authorList>
    </citation>
    <scope>NUCLEOTIDE SEQUENCE [LARGE SCALE GENOMIC DNA]</scope>
    <source>
        <strain evidence="1 2">DJM-731 SS1</strain>
    </source>
</reference>
<gene>
    <name evidence="1" type="ORF">DACRYDRAFT_95005</name>
</gene>
<dbReference type="GeneID" id="63692321"/>
<accession>M5FZL9</accession>
<name>M5FZL9_DACPD</name>
<organism evidence="1 2">
    <name type="scientific">Dacryopinax primogenitus (strain DJM 731)</name>
    <name type="common">Brown rot fungus</name>
    <dbReference type="NCBI Taxonomy" id="1858805"/>
    <lineage>
        <taxon>Eukaryota</taxon>
        <taxon>Fungi</taxon>
        <taxon>Dikarya</taxon>
        <taxon>Basidiomycota</taxon>
        <taxon>Agaricomycotina</taxon>
        <taxon>Dacrymycetes</taxon>
        <taxon>Dacrymycetales</taxon>
        <taxon>Dacrymycetaceae</taxon>
        <taxon>Dacryopinax</taxon>
    </lineage>
</organism>
<dbReference type="Proteomes" id="UP000030653">
    <property type="component" value="Unassembled WGS sequence"/>
</dbReference>
<proteinExistence type="predicted"/>
<dbReference type="RefSeq" id="XP_040628227.1">
    <property type="nucleotide sequence ID" value="XM_040777259.1"/>
</dbReference>
<dbReference type="HOGENOM" id="CLU_2542529_0_0_1"/>
<sequence>MTFGVKIEEDFVMGKPKSSRVFIYVGSPTGNPNAWTDVTEKLAPEYSFPVKGPSFIESYEVTIQRLLGPRFGVSITIKTLYTE</sequence>
<keyword evidence="2" id="KW-1185">Reference proteome</keyword>